<dbReference type="InterPro" id="IPR009594">
    <property type="entry name" value="Tscrpt_reg_HTH_AraC_N"/>
</dbReference>
<sequence length="301" mass="34870">MKEHYIQPINLSDSSTIENLVEHRRVFTLNKLELGIFETFHQSYNVTLSHQGLVITSMLRGRKVMHYDNHPSFDFLPGSTIIVPDGVSMRVSFPDAAEHSPVQCATLTLDWAVVDQTLNFLNEHYPREQKKWELEFSRYHFVNNRPLAESINRLITISMEDDVSKDALADLALKTLLIRVVLTQQETEHDLHTLDKPNELLLIEKYIRQHLTDKISIDDLCDRAGLSKSSLFRLFKANHQMSPVSYINHQRIYFAKELLNNPDITISEACYRSGFNHVSYFDKLFKKVCGKTPKEHVQAMI</sequence>
<accession>A0AA49GJ76</accession>
<name>A0AA49GJ76_9BACT</name>
<evidence type="ECO:0000259" key="4">
    <source>
        <dbReference type="PROSITE" id="PS01124"/>
    </source>
</evidence>
<reference evidence="5" key="2">
    <citation type="journal article" date="2024" name="Antonie Van Leeuwenhoek">
        <title>Roseihalotalea indica gen. nov., sp. nov., a halophilic Bacteroidetes from mesopelagic Southwest Indian Ocean with higher carbohydrate metabolic potential.</title>
        <authorList>
            <person name="Chen B."/>
            <person name="Zhang M."/>
            <person name="Lin D."/>
            <person name="Ye J."/>
            <person name="Tang K."/>
        </authorList>
    </citation>
    <scope>NUCLEOTIDE SEQUENCE</scope>
    <source>
        <strain evidence="5">TK19036</strain>
    </source>
</reference>
<dbReference type="PANTHER" id="PTHR43280">
    <property type="entry name" value="ARAC-FAMILY TRANSCRIPTIONAL REGULATOR"/>
    <property type="match status" value="1"/>
</dbReference>
<organism evidence="5">
    <name type="scientific">Roseihalotalea indica</name>
    <dbReference type="NCBI Taxonomy" id="2867963"/>
    <lineage>
        <taxon>Bacteria</taxon>
        <taxon>Pseudomonadati</taxon>
        <taxon>Bacteroidota</taxon>
        <taxon>Cytophagia</taxon>
        <taxon>Cytophagales</taxon>
        <taxon>Catalimonadaceae</taxon>
        <taxon>Roseihalotalea</taxon>
    </lineage>
</organism>
<dbReference type="AlphaFoldDB" id="A0AA49GJ76"/>
<evidence type="ECO:0000256" key="2">
    <source>
        <dbReference type="ARBA" id="ARBA00023125"/>
    </source>
</evidence>
<feature type="domain" description="HTH araC/xylS-type" evidence="4">
    <location>
        <begin position="201"/>
        <end position="299"/>
    </location>
</feature>
<dbReference type="SUPFAM" id="SSF46689">
    <property type="entry name" value="Homeodomain-like"/>
    <property type="match status" value="2"/>
</dbReference>
<reference evidence="5" key="1">
    <citation type="journal article" date="2023" name="Comput. Struct. Biotechnol. J.">
        <title>Discovery of a novel marine Bacteroidetes with a rich repertoire of carbohydrate-active enzymes.</title>
        <authorList>
            <person name="Chen B."/>
            <person name="Liu G."/>
            <person name="Chen Q."/>
            <person name="Wang H."/>
            <person name="Liu L."/>
            <person name="Tang K."/>
        </authorList>
    </citation>
    <scope>NUCLEOTIDE SEQUENCE</scope>
    <source>
        <strain evidence="5">TK19036</strain>
    </source>
</reference>
<dbReference type="EMBL" id="CP120682">
    <property type="protein sequence ID" value="WKN35207.1"/>
    <property type="molecule type" value="Genomic_DNA"/>
</dbReference>
<keyword evidence="2" id="KW-0238">DNA-binding</keyword>
<dbReference type="Pfam" id="PF06719">
    <property type="entry name" value="AraC_N"/>
    <property type="match status" value="1"/>
</dbReference>
<evidence type="ECO:0000313" key="5">
    <source>
        <dbReference type="EMBL" id="WKN35207.1"/>
    </source>
</evidence>
<dbReference type="PROSITE" id="PS01124">
    <property type="entry name" value="HTH_ARAC_FAMILY_2"/>
    <property type="match status" value="1"/>
</dbReference>
<dbReference type="GO" id="GO:0003700">
    <property type="term" value="F:DNA-binding transcription factor activity"/>
    <property type="evidence" value="ECO:0007669"/>
    <property type="project" value="InterPro"/>
</dbReference>
<dbReference type="InterPro" id="IPR009057">
    <property type="entry name" value="Homeodomain-like_sf"/>
</dbReference>
<dbReference type="GO" id="GO:0043565">
    <property type="term" value="F:sequence-specific DNA binding"/>
    <property type="evidence" value="ECO:0007669"/>
    <property type="project" value="InterPro"/>
</dbReference>
<keyword evidence="3" id="KW-0804">Transcription</keyword>
<evidence type="ECO:0000256" key="1">
    <source>
        <dbReference type="ARBA" id="ARBA00023015"/>
    </source>
</evidence>
<evidence type="ECO:0000256" key="3">
    <source>
        <dbReference type="ARBA" id="ARBA00023163"/>
    </source>
</evidence>
<keyword evidence="1" id="KW-0805">Transcription regulation</keyword>
<dbReference type="InterPro" id="IPR018062">
    <property type="entry name" value="HTH_AraC-typ_CS"/>
</dbReference>
<dbReference type="Gene3D" id="1.10.10.60">
    <property type="entry name" value="Homeodomain-like"/>
    <property type="match status" value="2"/>
</dbReference>
<gene>
    <name evidence="5" type="ORF">K4G66_22780</name>
</gene>
<protein>
    <submittedName>
        <fullName evidence="5">AraC family transcriptional regulator N-terminal domain-containing protein</fullName>
    </submittedName>
</protein>
<dbReference type="Pfam" id="PF12833">
    <property type="entry name" value="HTH_18"/>
    <property type="match status" value="1"/>
</dbReference>
<dbReference type="PANTHER" id="PTHR43280:SF28">
    <property type="entry name" value="HTH-TYPE TRANSCRIPTIONAL ACTIVATOR RHAS"/>
    <property type="match status" value="1"/>
</dbReference>
<dbReference type="InterPro" id="IPR018060">
    <property type="entry name" value="HTH_AraC"/>
</dbReference>
<proteinExistence type="predicted"/>
<dbReference type="SMART" id="SM00342">
    <property type="entry name" value="HTH_ARAC"/>
    <property type="match status" value="1"/>
</dbReference>
<dbReference type="PROSITE" id="PS00041">
    <property type="entry name" value="HTH_ARAC_FAMILY_1"/>
    <property type="match status" value="1"/>
</dbReference>